<dbReference type="InterPro" id="IPR028281">
    <property type="entry name" value="Sirohaem_synthase_central"/>
</dbReference>
<evidence type="ECO:0000256" key="5">
    <source>
        <dbReference type="ARBA" id="ARBA00023244"/>
    </source>
</evidence>
<dbReference type="EMBL" id="FUYR01000004">
    <property type="protein sequence ID" value="SKB85984.1"/>
    <property type="molecule type" value="Genomic_DNA"/>
</dbReference>
<protein>
    <recommendedName>
        <fullName evidence="2">precorrin-2 dehydrogenase</fullName>
        <ecNumber evidence="2">1.3.1.76</ecNumber>
    </recommendedName>
</protein>
<dbReference type="Pfam" id="PF13241">
    <property type="entry name" value="NAD_binding_7"/>
    <property type="match status" value="1"/>
</dbReference>
<dbReference type="PANTHER" id="PTHR35330:SF1">
    <property type="entry name" value="SIROHEME BIOSYNTHESIS PROTEIN MET8"/>
    <property type="match status" value="1"/>
</dbReference>
<dbReference type="STRING" id="572036.SAMN05661099_3110"/>
<keyword evidence="10" id="KW-1185">Reference proteome</keyword>
<evidence type="ECO:0000259" key="8">
    <source>
        <dbReference type="Pfam" id="PF14824"/>
    </source>
</evidence>
<dbReference type="Gene3D" id="3.40.50.720">
    <property type="entry name" value="NAD(P)-binding Rossmann-like Domain"/>
    <property type="match status" value="1"/>
</dbReference>
<organism evidence="9 10">
    <name type="scientific">Daejeonella lutea</name>
    <dbReference type="NCBI Taxonomy" id="572036"/>
    <lineage>
        <taxon>Bacteria</taxon>
        <taxon>Pseudomonadati</taxon>
        <taxon>Bacteroidota</taxon>
        <taxon>Sphingobacteriia</taxon>
        <taxon>Sphingobacteriales</taxon>
        <taxon>Sphingobacteriaceae</taxon>
        <taxon>Daejeonella</taxon>
    </lineage>
</organism>
<dbReference type="Proteomes" id="UP000189981">
    <property type="component" value="Unassembled WGS sequence"/>
</dbReference>
<evidence type="ECO:0000313" key="10">
    <source>
        <dbReference type="Proteomes" id="UP000189981"/>
    </source>
</evidence>
<dbReference type="OrthoDB" id="45564at2"/>
<keyword evidence="7" id="KW-0812">Transmembrane</keyword>
<feature type="domain" description="Siroheme synthase central" evidence="8">
    <location>
        <begin position="140"/>
        <end position="161"/>
    </location>
</feature>
<reference evidence="10" key="1">
    <citation type="submission" date="2017-02" db="EMBL/GenBank/DDBJ databases">
        <authorList>
            <person name="Varghese N."/>
            <person name="Submissions S."/>
        </authorList>
    </citation>
    <scope>NUCLEOTIDE SEQUENCE [LARGE SCALE GENOMIC DNA]</scope>
    <source>
        <strain evidence="10">DSM 22385</strain>
    </source>
</reference>
<dbReference type="GO" id="GO:0004325">
    <property type="term" value="F:ferrochelatase activity"/>
    <property type="evidence" value="ECO:0007669"/>
    <property type="project" value="InterPro"/>
</dbReference>
<comment type="catalytic activity">
    <reaction evidence="6">
        <text>precorrin-2 + NAD(+) = sirohydrochlorin + NADH + 2 H(+)</text>
        <dbReference type="Rhea" id="RHEA:15613"/>
        <dbReference type="ChEBI" id="CHEBI:15378"/>
        <dbReference type="ChEBI" id="CHEBI:57540"/>
        <dbReference type="ChEBI" id="CHEBI:57945"/>
        <dbReference type="ChEBI" id="CHEBI:58351"/>
        <dbReference type="ChEBI" id="CHEBI:58827"/>
        <dbReference type="EC" id="1.3.1.76"/>
    </reaction>
</comment>
<comment type="pathway">
    <text evidence="1">Porphyrin-containing compound metabolism; siroheme biosynthesis; sirohydrochlorin from precorrin-2: step 1/1.</text>
</comment>
<dbReference type="NCBIfam" id="TIGR01470">
    <property type="entry name" value="cysG_Nterm"/>
    <property type="match status" value="1"/>
</dbReference>
<evidence type="ECO:0000256" key="3">
    <source>
        <dbReference type="ARBA" id="ARBA00023002"/>
    </source>
</evidence>
<evidence type="ECO:0000256" key="4">
    <source>
        <dbReference type="ARBA" id="ARBA00023027"/>
    </source>
</evidence>
<keyword evidence="4" id="KW-0520">NAD</keyword>
<dbReference type="InterPro" id="IPR036291">
    <property type="entry name" value="NAD(P)-bd_dom_sf"/>
</dbReference>
<evidence type="ECO:0000313" key="9">
    <source>
        <dbReference type="EMBL" id="SKB85984.1"/>
    </source>
</evidence>
<proteinExistence type="predicted"/>
<name>A0A1T5EQ02_9SPHI</name>
<dbReference type="InterPro" id="IPR028161">
    <property type="entry name" value="Met8-like"/>
</dbReference>
<keyword evidence="5" id="KW-0627">Porphyrin biosynthesis</keyword>
<dbReference type="InterPro" id="IPR006367">
    <property type="entry name" value="Sirohaem_synthase_N"/>
</dbReference>
<evidence type="ECO:0000256" key="7">
    <source>
        <dbReference type="SAM" id="Phobius"/>
    </source>
</evidence>
<dbReference type="GO" id="GO:0019354">
    <property type="term" value="P:siroheme biosynthetic process"/>
    <property type="evidence" value="ECO:0007669"/>
    <property type="project" value="UniProtKB-UniPathway"/>
</dbReference>
<feature type="transmembrane region" description="Helical" evidence="7">
    <location>
        <begin position="218"/>
        <end position="244"/>
    </location>
</feature>
<dbReference type="AlphaFoldDB" id="A0A1T5EQ02"/>
<dbReference type="Pfam" id="PF14824">
    <property type="entry name" value="Sirohm_synth_M"/>
    <property type="match status" value="1"/>
</dbReference>
<dbReference type="UniPathway" id="UPA00262">
    <property type="reaction ID" value="UER00222"/>
</dbReference>
<evidence type="ECO:0000256" key="2">
    <source>
        <dbReference type="ARBA" id="ARBA00012400"/>
    </source>
</evidence>
<keyword evidence="3" id="KW-0560">Oxidoreductase</keyword>
<evidence type="ECO:0000256" key="6">
    <source>
        <dbReference type="ARBA" id="ARBA00047561"/>
    </source>
</evidence>
<dbReference type="PANTHER" id="PTHR35330">
    <property type="entry name" value="SIROHEME BIOSYNTHESIS PROTEIN MET8"/>
    <property type="match status" value="1"/>
</dbReference>
<dbReference type="SUPFAM" id="SSF75615">
    <property type="entry name" value="Siroheme synthase middle domains-like"/>
    <property type="match status" value="1"/>
</dbReference>
<dbReference type="Gene3D" id="3.30.160.110">
    <property type="entry name" value="Siroheme synthase, domain 2"/>
    <property type="match status" value="1"/>
</dbReference>
<dbReference type="SUPFAM" id="SSF51735">
    <property type="entry name" value="NAD(P)-binding Rossmann-fold domains"/>
    <property type="match status" value="1"/>
</dbReference>
<evidence type="ECO:0000256" key="1">
    <source>
        <dbReference type="ARBA" id="ARBA00005010"/>
    </source>
</evidence>
<dbReference type="EC" id="1.3.1.76" evidence="2"/>
<sequence length="245" mass="27075">MSVLSKEHTNLSSVTIGNQLFPVFLKLNELKVLLVGAGNIGLEKLNALLANSPETQISIVAERFLPEVIDLAGKFPGIYSNYRKFQPSDLDGQDLIVIATGDNVLNAEIRSLARERHLLINVADKPELCDFYLGSIVKKGDLKIGISTNGKSPTIAKRLKEVFQENLPDELDISLQQMNQLRNTLKGDFAHKVTELNKVTASLVGADTKISAPEKRKWILWGTALGIILSLVLYSVFSIFVNLYK</sequence>
<keyword evidence="7" id="KW-0472">Membrane</keyword>
<gene>
    <name evidence="9" type="ORF">SAMN05661099_3110</name>
</gene>
<dbReference type="RefSeq" id="WP_079703621.1">
    <property type="nucleotide sequence ID" value="NZ_FUYR01000004.1"/>
</dbReference>
<dbReference type="GO" id="GO:0043115">
    <property type="term" value="F:precorrin-2 dehydrogenase activity"/>
    <property type="evidence" value="ECO:0007669"/>
    <property type="project" value="UniProtKB-EC"/>
</dbReference>
<accession>A0A1T5EQ02</accession>
<keyword evidence="7" id="KW-1133">Transmembrane helix</keyword>